<sequence>MKFILTVEVLYAFTILTTRCDPDFNQELSQGVLFTKGAQITLTDEKWTLAISIDLNNYLDLMFLVRQQMKFLDLVSQSITTSMSNYHMTFLNDERQLMTKCIDHIAEIIKGIRDTTAAHRSKRGLINIGGTARKFLFGSPDANDIATIETQFKGMEAVNVEVIHSLKA</sequence>
<proteinExistence type="predicted"/>
<evidence type="ECO:0000313" key="3">
    <source>
        <dbReference type="Proteomes" id="UP001152799"/>
    </source>
</evidence>
<keyword evidence="1" id="KW-0732">Signal</keyword>
<accession>A0A9N9MVP9</accession>
<gene>
    <name evidence="2" type="ORF">CEUTPL_LOCUS11903</name>
</gene>
<name>A0A9N9MVP9_9CUCU</name>
<feature type="chain" id="PRO_5040149165" evidence="1">
    <location>
        <begin position="21"/>
        <end position="168"/>
    </location>
</feature>
<evidence type="ECO:0000256" key="1">
    <source>
        <dbReference type="SAM" id="SignalP"/>
    </source>
</evidence>
<protein>
    <submittedName>
        <fullName evidence="2">Uncharacterized protein</fullName>
    </submittedName>
</protein>
<dbReference type="EMBL" id="OU892283">
    <property type="protein sequence ID" value="CAG9771471.1"/>
    <property type="molecule type" value="Genomic_DNA"/>
</dbReference>
<dbReference type="OrthoDB" id="7290788at2759"/>
<dbReference type="AlphaFoldDB" id="A0A9N9MVP9"/>
<dbReference type="Proteomes" id="UP001152799">
    <property type="component" value="Chromosome 7"/>
</dbReference>
<keyword evidence="3" id="KW-1185">Reference proteome</keyword>
<evidence type="ECO:0000313" key="2">
    <source>
        <dbReference type="EMBL" id="CAG9771471.1"/>
    </source>
</evidence>
<feature type="signal peptide" evidence="1">
    <location>
        <begin position="1"/>
        <end position="20"/>
    </location>
</feature>
<reference evidence="2" key="1">
    <citation type="submission" date="2022-01" db="EMBL/GenBank/DDBJ databases">
        <authorList>
            <person name="King R."/>
        </authorList>
    </citation>
    <scope>NUCLEOTIDE SEQUENCE</scope>
</reference>
<organism evidence="2 3">
    <name type="scientific">Ceutorhynchus assimilis</name>
    <name type="common">cabbage seed weevil</name>
    <dbReference type="NCBI Taxonomy" id="467358"/>
    <lineage>
        <taxon>Eukaryota</taxon>
        <taxon>Metazoa</taxon>
        <taxon>Ecdysozoa</taxon>
        <taxon>Arthropoda</taxon>
        <taxon>Hexapoda</taxon>
        <taxon>Insecta</taxon>
        <taxon>Pterygota</taxon>
        <taxon>Neoptera</taxon>
        <taxon>Endopterygota</taxon>
        <taxon>Coleoptera</taxon>
        <taxon>Polyphaga</taxon>
        <taxon>Cucujiformia</taxon>
        <taxon>Curculionidae</taxon>
        <taxon>Ceutorhynchinae</taxon>
        <taxon>Ceutorhynchus</taxon>
    </lineage>
</organism>